<dbReference type="EnsemblMetazoa" id="OVOC1725.1">
    <property type="protein sequence ID" value="OVOC1725.1"/>
    <property type="gene ID" value="WBGene00238534"/>
</dbReference>
<dbReference type="AlphaFoldDB" id="A0A8R1XTC7"/>
<dbReference type="Proteomes" id="UP000024404">
    <property type="component" value="Unassembled WGS sequence"/>
</dbReference>
<organism evidence="1 2">
    <name type="scientific">Onchocerca volvulus</name>
    <dbReference type="NCBI Taxonomy" id="6282"/>
    <lineage>
        <taxon>Eukaryota</taxon>
        <taxon>Metazoa</taxon>
        <taxon>Ecdysozoa</taxon>
        <taxon>Nematoda</taxon>
        <taxon>Chromadorea</taxon>
        <taxon>Rhabditida</taxon>
        <taxon>Spirurina</taxon>
        <taxon>Spiruromorpha</taxon>
        <taxon>Filarioidea</taxon>
        <taxon>Onchocercidae</taxon>
        <taxon>Onchocerca</taxon>
    </lineage>
</organism>
<evidence type="ECO:0000313" key="2">
    <source>
        <dbReference type="Proteomes" id="UP000024404"/>
    </source>
</evidence>
<dbReference type="EMBL" id="CMVM020000052">
    <property type="status" value="NOT_ANNOTATED_CDS"/>
    <property type="molecule type" value="Genomic_DNA"/>
</dbReference>
<reference evidence="2" key="1">
    <citation type="submission" date="2013-10" db="EMBL/GenBank/DDBJ databases">
        <title>Genome sequencing of Onchocerca volvulus.</title>
        <authorList>
            <person name="Cotton J."/>
            <person name="Tsai J."/>
            <person name="Stanley E."/>
            <person name="Tracey A."/>
            <person name="Holroyd N."/>
            <person name="Lustigman S."/>
            <person name="Berriman M."/>
        </authorList>
    </citation>
    <scope>NUCLEOTIDE SEQUENCE</scope>
</reference>
<sequence length="34" mass="3721">MTSGGKMVINWSLHAQLIITDIAFGAFRPDVPFS</sequence>
<reference evidence="1" key="2">
    <citation type="submission" date="2022-06" db="UniProtKB">
        <authorList>
            <consortium name="EnsemblMetazoa"/>
        </authorList>
    </citation>
    <scope>IDENTIFICATION</scope>
</reference>
<protein>
    <submittedName>
        <fullName evidence="1">Uncharacterized protein</fullName>
    </submittedName>
</protein>
<accession>A0A8R1XTC7</accession>
<evidence type="ECO:0000313" key="1">
    <source>
        <dbReference type="EnsemblMetazoa" id="OVOC1725.1"/>
    </source>
</evidence>
<proteinExistence type="predicted"/>
<keyword evidence="2" id="KW-1185">Reference proteome</keyword>
<name>A0A8R1XTC7_ONCVO</name>